<proteinExistence type="predicted"/>
<keyword evidence="1" id="KW-0812">Transmembrane</keyword>
<dbReference type="KEGG" id="tbg:TbgDal_XI7910"/>
<evidence type="ECO:0000313" key="2">
    <source>
        <dbReference type="EMBL" id="CBH17672.1"/>
    </source>
</evidence>
<accession>D0A7M1</accession>
<protein>
    <submittedName>
        <fullName evidence="2">T. brucei spp.-specific protein</fullName>
    </submittedName>
</protein>
<dbReference type="GeneID" id="23867819"/>
<gene>
    <name evidence="2" type="ORF">TbgDal_XI7910</name>
</gene>
<evidence type="ECO:0000256" key="1">
    <source>
        <dbReference type="SAM" id="Phobius"/>
    </source>
</evidence>
<dbReference type="EMBL" id="FN554974">
    <property type="protein sequence ID" value="CBH17672.1"/>
    <property type="molecule type" value="Genomic_DNA"/>
</dbReference>
<sequence length="169" mass="19767">MENQKMGWLMLQQRCVIIDSVCLCLCVCVCVGGKSDEVKLPAARQPPSLYRLPFLFFLYSLPKFKSFIIYCYFYFFLLLHFLHASYFVSGVFFLLLESLAPRPVTHLLRRGKEKWGLLTARQLATEVSFIILFYFFHKHPSFFTFCNMQVWAHIYVFPLCSVACVITSL</sequence>
<evidence type="ECO:0000313" key="3">
    <source>
        <dbReference type="Proteomes" id="UP000002316"/>
    </source>
</evidence>
<organism evidence="2 3">
    <name type="scientific">Trypanosoma brucei gambiense (strain MHOM/CI/86/DAL972)</name>
    <dbReference type="NCBI Taxonomy" id="679716"/>
    <lineage>
        <taxon>Eukaryota</taxon>
        <taxon>Discoba</taxon>
        <taxon>Euglenozoa</taxon>
        <taxon>Kinetoplastea</taxon>
        <taxon>Metakinetoplastina</taxon>
        <taxon>Trypanosomatida</taxon>
        <taxon>Trypanosomatidae</taxon>
        <taxon>Trypanosoma</taxon>
    </lineage>
</organism>
<keyword evidence="1" id="KW-0472">Membrane</keyword>
<dbReference type="RefSeq" id="XP_011779936.1">
    <property type="nucleotide sequence ID" value="XM_011781634.1"/>
</dbReference>
<reference evidence="3" key="1">
    <citation type="journal article" date="2010" name="PLoS Negl. Trop. Dis.">
        <title>The genome sequence of Trypanosoma brucei gambiense, causative agent of chronic human african trypanosomiasis.</title>
        <authorList>
            <person name="Jackson A.P."/>
            <person name="Sanders M."/>
            <person name="Berry A."/>
            <person name="McQuillan J."/>
            <person name="Aslett M.A."/>
            <person name="Quail M.A."/>
            <person name="Chukualim B."/>
            <person name="Capewell P."/>
            <person name="MacLeod A."/>
            <person name="Melville S.E."/>
            <person name="Gibson W."/>
            <person name="Barry J.D."/>
            <person name="Berriman M."/>
            <person name="Hertz-Fowler C."/>
        </authorList>
    </citation>
    <scope>NUCLEOTIDE SEQUENCE [LARGE SCALE GENOMIC DNA]</scope>
    <source>
        <strain evidence="3">MHOM/CI/86/DAL972</strain>
    </source>
</reference>
<feature type="transmembrane region" description="Helical" evidence="1">
    <location>
        <begin position="67"/>
        <end position="95"/>
    </location>
</feature>
<dbReference type="AlphaFoldDB" id="D0A7M1"/>
<dbReference type="Proteomes" id="UP000002316">
    <property type="component" value="Chromosome 11"/>
</dbReference>
<feature type="transmembrane region" description="Helical" evidence="1">
    <location>
        <begin position="115"/>
        <end position="136"/>
    </location>
</feature>
<feature type="transmembrane region" description="Helical" evidence="1">
    <location>
        <begin position="148"/>
        <end position="167"/>
    </location>
</feature>
<name>D0A7M1_TRYB9</name>
<dbReference type="VEuPathDB" id="TriTrypDB:Tbg972.11.7910"/>
<keyword evidence="1" id="KW-1133">Transmembrane helix</keyword>